<evidence type="ECO:0000313" key="17">
    <source>
        <dbReference type="Proteomes" id="UP000244571"/>
    </source>
</evidence>
<evidence type="ECO:0000259" key="15">
    <source>
        <dbReference type="SMART" id="SM00478"/>
    </source>
</evidence>
<sequence>MTPSSTRDDQALKIAPTLIRWQRSAGRNHLPWQNTADPYRIWLSEIMLQQTQVATVIPYYQRFLERFPDVISLAHGSLDEVMALWAGLGYYSRAKNLHACAKRIEQDWQGSFPPDSRSLETLPGIGRSTAAAIAAFCYGERAAILDGNVRRVFCRFFGIEGDPGSRQTLLELWALAELALPSSSFIETQPDGMRRYTQGLMDLGATVCTRSRPDCQSCPLRTDCTAVATGRTDSLPTPKKRKIRHEKDVHVLLMTWQNAVYLHRRPDKGIWANLWSLPDAPTEPDLKKVLTTLADKIVPRLEPMAAFSHELTHFRMVIRPWRASLPDDAALPALTNTDREQWVKLEELGRYGIPAAIRPLIEGITQTCHFS</sequence>
<dbReference type="InterPro" id="IPR023170">
    <property type="entry name" value="HhH_base_excis_C"/>
</dbReference>
<dbReference type="SUPFAM" id="SSF55811">
    <property type="entry name" value="Nudix"/>
    <property type="match status" value="1"/>
</dbReference>
<dbReference type="InterPro" id="IPR003265">
    <property type="entry name" value="HhH-GPD_domain"/>
</dbReference>
<protein>
    <recommendedName>
        <fullName evidence="5 14">Adenine DNA glycosylase</fullName>
        <ecNumber evidence="4 14">3.2.2.31</ecNumber>
    </recommendedName>
</protein>
<proteinExistence type="inferred from homology"/>
<keyword evidence="12" id="KW-0234">DNA repair</keyword>
<evidence type="ECO:0000256" key="8">
    <source>
        <dbReference type="ARBA" id="ARBA00022763"/>
    </source>
</evidence>
<comment type="catalytic activity">
    <reaction evidence="1 14">
        <text>Hydrolyzes free adenine bases from 7,8-dihydro-8-oxoguanine:adenine mismatched double-stranded DNA, leaving an apurinic site.</text>
        <dbReference type="EC" id="3.2.2.31"/>
    </reaction>
</comment>
<evidence type="ECO:0000256" key="12">
    <source>
        <dbReference type="ARBA" id="ARBA00023204"/>
    </source>
</evidence>
<dbReference type="PANTHER" id="PTHR42944">
    <property type="entry name" value="ADENINE DNA GLYCOSYLASE"/>
    <property type="match status" value="1"/>
</dbReference>
<evidence type="ECO:0000256" key="9">
    <source>
        <dbReference type="ARBA" id="ARBA00022801"/>
    </source>
</evidence>
<reference evidence="16 17" key="1">
    <citation type="submission" date="2018-04" db="EMBL/GenBank/DDBJ databases">
        <title>Bordetella sp. HZ20 isolated from seawater.</title>
        <authorList>
            <person name="Sun C."/>
        </authorList>
    </citation>
    <scope>NUCLEOTIDE SEQUENCE [LARGE SCALE GENOMIC DNA]</scope>
    <source>
        <strain evidence="16 17">HZ20</strain>
    </source>
</reference>
<keyword evidence="10 14" id="KW-0408">Iron</keyword>
<dbReference type="OrthoDB" id="9802365at2"/>
<organism evidence="16 17">
    <name type="scientific">Orrella marina</name>
    <dbReference type="NCBI Taxonomy" id="2163011"/>
    <lineage>
        <taxon>Bacteria</taxon>
        <taxon>Pseudomonadati</taxon>
        <taxon>Pseudomonadota</taxon>
        <taxon>Betaproteobacteria</taxon>
        <taxon>Burkholderiales</taxon>
        <taxon>Alcaligenaceae</taxon>
        <taxon>Orrella</taxon>
    </lineage>
</organism>
<dbReference type="FunFam" id="1.10.340.30:FF:000002">
    <property type="entry name" value="Adenine DNA glycosylase"/>
    <property type="match status" value="1"/>
</dbReference>
<accession>A0A2R4XQ13</accession>
<evidence type="ECO:0000256" key="6">
    <source>
        <dbReference type="ARBA" id="ARBA00022485"/>
    </source>
</evidence>
<evidence type="ECO:0000256" key="14">
    <source>
        <dbReference type="RuleBase" id="RU365096"/>
    </source>
</evidence>
<dbReference type="InterPro" id="IPR015797">
    <property type="entry name" value="NUDIX_hydrolase-like_dom_sf"/>
</dbReference>
<dbReference type="GO" id="GO:0034039">
    <property type="term" value="F:8-oxo-7,8-dihydroguanine DNA N-glycosylase activity"/>
    <property type="evidence" value="ECO:0007669"/>
    <property type="project" value="TreeGrafter"/>
</dbReference>
<dbReference type="CDD" id="cd03431">
    <property type="entry name" value="NUDIX_DNA_Glycosylase_C-MutY"/>
    <property type="match status" value="1"/>
</dbReference>
<evidence type="ECO:0000313" key="16">
    <source>
        <dbReference type="EMBL" id="AWB35881.1"/>
    </source>
</evidence>
<dbReference type="KEGG" id="boz:DBV39_16575"/>
<evidence type="ECO:0000256" key="1">
    <source>
        <dbReference type="ARBA" id="ARBA00000843"/>
    </source>
</evidence>
<keyword evidence="8 14" id="KW-0227">DNA damage</keyword>
<dbReference type="SMART" id="SM00478">
    <property type="entry name" value="ENDO3c"/>
    <property type="match status" value="1"/>
</dbReference>
<dbReference type="Gene3D" id="1.10.340.30">
    <property type="entry name" value="Hypothetical protein, domain 2"/>
    <property type="match status" value="1"/>
</dbReference>
<dbReference type="GO" id="GO:0006298">
    <property type="term" value="P:mismatch repair"/>
    <property type="evidence" value="ECO:0007669"/>
    <property type="project" value="TreeGrafter"/>
</dbReference>
<evidence type="ECO:0000256" key="3">
    <source>
        <dbReference type="ARBA" id="ARBA00008343"/>
    </source>
</evidence>
<comment type="similarity">
    <text evidence="3 14">Belongs to the Nth/MutY family.</text>
</comment>
<evidence type="ECO:0000256" key="11">
    <source>
        <dbReference type="ARBA" id="ARBA00023014"/>
    </source>
</evidence>
<dbReference type="NCBIfam" id="TIGR01084">
    <property type="entry name" value="mutY"/>
    <property type="match status" value="1"/>
</dbReference>
<evidence type="ECO:0000256" key="2">
    <source>
        <dbReference type="ARBA" id="ARBA00002933"/>
    </source>
</evidence>
<dbReference type="Proteomes" id="UP000244571">
    <property type="component" value="Chromosome"/>
</dbReference>
<dbReference type="Gene3D" id="3.90.79.10">
    <property type="entry name" value="Nucleoside Triphosphate Pyrophosphohydrolase"/>
    <property type="match status" value="1"/>
</dbReference>
<feature type="domain" description="HhH-GPD" evidence="15">
    <location>
        <begin position="47"/>
        <end position="206"/>
    </location>
</feature>
<evidence type="ECO:0000256" key="13">
    <source>
        <dbReference type="ARBA" id="ARBA00023295"/>
    </source>
</evidence>
<dbReference type="GO" id="GO:0035485">
    <property type="term" value="F:adenine/guanine mispair binding"/>
    <property type="evidence" value="ECO:0007669"/>
    <property type="project" value="TreeGrafter"/>
</dbReference>
<dbReference type="GO" id="GO:0032357">
    <property type="term" value="F:oxidized purine DNA binding"/>
    <property type="evidence" value="ECO:0007669"/>
    <property type="project" value="TreeGrafter"/>
</dbReference>
<dbReference type="InterPro" id="IPR029119">
    <property type="entry name" value="MutY_C"/>
</dbReference>
<dbReference type="GO" id="GO:0051539">
    <property type="term" value="F:4 iron, 4 sulfur cluster binding"/>
    <property type="evidence" value="ECO:0007669"/>
    <property type="project" value="UniProtKB-UniRule"/>
</dbReference>
<gene>
    <name evidence="16" type="primary">mutY</name>
    <name evidence="16" type="ORF">DBV39_16575</name>
</gene>
<evidence type="ECO:0000256" key="10">
    <source>
        <dbReference type="ARBA" id="ARBA00023004"/>
    </source>
</evidence>
<dbReference type="Gene3D" id="1.10.1670.10">
    <property type="entry name" value="Helix-hairpin-Helix base-excision DNA repair enzymes (C-terminal)"/>
    <property type="match status" value="1"/>
</dbReference>
<comment type="function">
    <text evidence="2">Adenine glycosylase active on G-A mispairs. MutY also corrects error-prone DNA synthesis past GO lesions which are due to the oxidatively damaged form of guanine: 7,8-dihydro-8-oxoguanine (8-oxo-dGTP).</text>
</comment>
<keyword evidence="6" id="KW-0004">4Fe-4S</keyword>
<comment type="cofactor">
    <cofactor evidence="14">
        <name>[4Fe-4S] cluster</name>
        <dbReference type="ChEBI" id="CHEBI:49883"/>
    </cofactor>
    <text evidence="14">Binds 1 [4Fe-4S] cluster.</text>
</comment>
<dbReference type="GO" id="GO:0006284">
    <property type="term" value="P:base-excision repair"/>
    <property type="evidence" value="ECO:0007669"/>
    <property type="project" value="UniProtKB-UniRule"/>
</dbReference>
<keyword evidence="13 14" id="KW-0326">Glycosidase</keyword>
<dbReference type="GO" id="GO:0000701">
    <property type="term" value="F:purine-specific mismatch base pair DNA N-glycosylase activity"/>
    <property type="evidence" value="ECO:0007669"/>
    <property type="project" value="UniProtKB-EC"/>
</dbReference>
<dbReference type="InterPro" id="IPR011257">
    <property type="entry name" value="DNA_glycosylase"/>
</dbReference>
<dbReference type="PANTHER" id="PTHR42944:SF1">
    <property type="entry name" value="ADENINE DNA GLYCOSYLASE"/>
    <property type="match status" value="1"/>
</dbReference>
<dbReference type="AlphaFoldDB" id="A0A2R4XQ13"/>
<dbReference type="EMBL" id="CP028901">
    <property type="protein sequence ID" value="AWB35881.1"/>
    <property type="molecule type" value="Genomic_DNA"/>
</dbReference>
<dbReference type="Pfam" id="PF00730">
    <property type="entry name" value="HhH-GPD"/>
    <property type="match status" value="1"/>
</dbReference>
<keyword evidence="17" id="KW-1185">Reference proteome</keyword>
<keyword evidence="9" id="KW-0378">Hydrolase</keyword>
<evidence type="ECO:0000256" key="5">
    <source>
        <dbReference type="ARBA" id="ARBA00022023"/>
    </source>
</evidence>
<dbReference type="Pfam" id="PF14815">
    <property type="entry name" value="NUDIX_4"/>
    <property type="match status" value="1"/>
</dbReference>
<evidence type="ECO:0000256" key="7">
    <source>
        <dbReference type="ARBA" id="ARBA00022723"/>
    </source>
</evidence>
<keyword evidence="11" id="KW-0411">Iron-sulfur</keyword>
<name>A0A2R4XQ13_9BURK</name>
<keyword evidence="7" id="KW-0479">Metal-binding</keyword>
<dbReference type="GO" id="GO:0046872">
    <property type="term" value="F:metal ion binding"/>
    <property type="evidence" value="ECO:0007669"/>
    <property type="project" value="UniProtKB-UniRule"/>
</dbReference>
<dbReference type="InterPro" id="IPR044298">
    <property type="entry name" value="MIG/MutY"/>
</dbReference>
<dbReference type="SUPFAM" id="SSF48150">
    <property type="entry name" value="DNA-glycosylase"/>
    <property type="match status" value="1"/>
</dbReference>
<dbReference type="CDD" id="cd00056">
    <property type="entry name" value="ENDO3c"/>
    <property type="match status" value="1"/>
</dbReference>
<evidence type="ECO:0000256" key="4">
    <source>
        <dbReference type="ARBA" id="ARBA00012045"/>
    </source>
</evidence>
<dbReference type="InterPro" id="IPR005760">
    <property type="entry name" value="A/G_AdeGlyc_MutY"/>
</dbReference>
<dbReference type="EC" id="3.2.2.31" evidence="4 14"/>